<sequence length="80" mass="9273">MIAPCLEAARQQRMVVQRNQPALMVLYFQDHRIAGRIIGGKRRIFLRFRGKYPKHVIHIVYVVSESKCRCVASHQVLNGI</sequence>
<name>A0ABS8TUA9_9GAMM</name>
<gene>
    <name evidence="1" type="ORF">LPH55_03895</name>
</gene>
<dbReference type="GeneID" id="68901824"/>
<evidence type="ECO:0000313" key="2">
    <source>
        <dbReference type="Proteomes" id="UP001430701"/>
    </source>
</evidence>
<dbReference type="RefSeq" id="WP_160165223.1">
    <property type="nucleotide sequence ID" value="NZ_CP053627.1"/>
</dbReference>
<keyword evidence="2" id="KW-1185">Reference proteome</keyword>
<comment type="caution">
    <text evidence="1">The sequence shown here is derived from an EMBL/GenBank/DDBJ whole genome shotgun (WGS) entry which is preliminary data.</text>
</comment>
<protein>
    <recommendedName>
        <fullName evidence="3">Transposase</fullName>
    </recommendedName>
</protein>
<accession>A0ABS8TUA9</accession>
<reference evidence="1" key="1">
    <citation type="submission" date="2021-11" db="EMBL/GenBank/DDBJ databases">
        <title>Genome sequence of Xylella taiwanensis PLS432.</title>
        <authorList>
            <person name="Weng L.-W."/>
            <person name="Su C.-C."/>
            <person name="Tsai C.-W."/>
            <person name="Kuo C.-H."/>
        </authorList>
    </citation>
    <scope>NUCLEOTIDE SEQUENCE</scope>
    <source>
        <strain evidence="1">PLS432</strain>
    </source>
</reference>
<dbReference type="EMBL" id="JAJPPU010000002">
    <property type="protein sequence ID" value="MCD8472636.1"/>
    <property type="molecule type" value="Genomic_DNA"/>
</dbReference>
<proteinExistence type="predicted"/>
<evidence type="ECO:0008006" key="3">
    <source>
        <dbReference type="Google" id="ProtNLM"/>
    </source>
</evidence>
<evidence type="ECO:0000313" key="1">
    <source>
        <dbReference type="EMBL" id="MCD8472636.1"/>
    </source>
</evidence>
<dbReference type="Proteomes" id="UP001430701">
    <property type="component" value="Unassembled WGS sequence"/>
</dbReference>
<organism evidence="1 2">
    <name type="scientific">Xylella taiwanensis</name>
    <dbReference type="NCBI Taxonomy" id="1444770"/>
    <lineage>
        <taxon>Bacteria</taxon>
        <taxon>Pseudomonadati</taxon>
        <taxon>Pseudomonadota</taxon>
        <taxon>Gammaproteobacteria</taxon>
        <taxon>Lysobacterales</taxon>
        <taxon>Lysobacteraceae</taxon>
        <taxon>Xylella</taxon>
    </lineage>
</organism>